<name>A0AAU2A6P8_9ACTN</name>
<dbReference type="SMART" id="SM00220">
    <property type="entry name" value="S_TKc"/>
    <property type="match status" value="1"/>
</dbReference>
<dbReference type="InterPro" id="IPR017441">
    <property type="entry name" value="Protein_kinase_ATP_BS"/>
</dbReference>
<proteinExistence type="inferred from homology"/>
<dbReference type="PANTHER" id="PTHR43289">
    <property type="entry name" value="MITOGEN-ACTIVATED PROTEIN KINASE KINASE KINASE 20-RELATED"/>
    <property type="match status" value="1"/>
</dbReference>
<feature type="region of interest" description="Disordered" evidence="8">
    <location>
        <begin position="234"/>
        <end position="259"/>
    </location>
</feature>
<dbReference type="Pfam" id="PF00069">
    <property type="entry name" value="Pkinase"/>
    <property type="match status" value="1"/>
</dbReference>
<dbReference type="InterPro" id="IPR011009">
    <property type="entry name" value="Kinase-like_dom_sf"/>
</dbReference>
<sequence>MSERLLPTDPSSIGGHRLLARLGAGGMGVVYLGRTEAGSLSAVKVIQAEYADEPDFRARFRREVEAARRVTSPWAVPVTGADPDAAEPWLATAFVPGPSLGEAVVRHGPLPARSVRILGRMLAMALREVHAAGLVHRDVKPANVLLAVDGPRLIDFGIARATDETAITSPDLVVGTPGFLSPEQAEARGAEVGPPSDVFSLGCLLAYAATGRPPFGTGTVDALLYRTVHDEPDLAGIGSGNDDGDAESGDADSGDMDSGDMDSGELLTLLHMCLAKDPADRPTAEQICTVLLVEDTVPDGGQTDWLPDDVVRGIADRSAEMLALPDIEPTVADAAQEAQPESPGRRRLLLASGAALLLAAGGAAAWAALRDEDTPSAPAARRWAIGVQADLSGAQKTSGRAQEQGARLAVEQFNARGNTPFELTLKTVDDGGSAGRAPAAARKLIQDPDVLAVLGPTNDETAHAVLGAYDEALLPLLSVSAGGLILSTAQYRSFVHCRPSDSALALPIGIYLMGQKETARPGVLQDRTAQTYAQETASISVIMLRQLGRPAYPRVVPAGTDDLEPVVADMLRAGIGSFIYAGYAQGAAQVARELATAGFDRPRITSQAVIDQEFLDLAGDAAEGWLMTSSFVDPTAVPAAAPFTTAFRKRYGAAPGYYAAEAYDTVNLVIQELLKASKTTKTTKATKTAQAGRPPSRQELVGLLRKSRYKGITKEFSFKPEDGTFAGWGIFLHQVENGRFRFLGDAPSEV</sequence>
<dbReference type="InterPro" id="IPR008271">
    <property type="entry name" value="Ser/Thr_kinase_AS"/>
</dbReference>
<feature type="compositionally biased region" description="Acidic residues" evidence="8">
    <location>
        <begin position="242"/>
        <end position="259"/>
    </location>
</feature>
<dbReference type="Pfam" id="PF13458">
    <property type="entry name" value="Peripla_BP_6"/>
    <property type="match status" value="1"/>
</dbReference>
<dbReference type="Gene3D" id="3.40.50.2300">
    <property type="match status" value="2"/>
</dbReference>
<dbReference type="SUPFAM" id="SSF53822">
    <property type="entry name" value="Periplasmic binding protein-like I"/>
    <property type="match status" value="1"/>
</dbReference>
<evidence type="ECO:0000256" key="1">
    <source>
        <dbReference type="ARBA" id="ARBA00010062"/>
    </source>
</evidence>
<evidence type="ECO:0000256" key="6">
    <source>
        <dbReference type="ARBA" id="ARBA00022840"/>
    </source>
</evidence>
<dbReference type="PROSITE" id="PS50011">
    <property type="entry name" value="PROTEIN_KINASE_DOM"/>
    <property type="match status" value="1"/>
</dbReference>
<keyword evidence="3" id="KW-0732">Signal</keyword>
<evidence type="ECO:0000256" key="5">
    <source>
        <dbReference type="ARBA" id="ARBA00022777"/>
    </source>
</evidence>
<dbReference type="CDD" id="cd14014">
    <property type="entry name" value="STKc_PknB_like"/>
    <property type="match status" value="1"/>
</dbReference>
<reference evidence="10" key="1">
    <citation type="submission" date="2022-10" db="EMBL/GenBank/DDBJ databases">
        <title>The complete genomes of actinobacterial strains from the NBC collection.</title>
        <authorList>
            <person name="Joergensen T.S."/>
            <person name="Alvarez Arevalo M."/>
            <person name="Sterndorff E.B."/>
            <person name="Faurdal D."/>
            <person name="Vuksanovic O."/>
            <person name="Mourched A.-S."/>
            <person name="Charusanti P."/>
            <person name="Shaw S."/>
            <person name="Blin K."/>
            <person name="Weber T."/>
        </authorList>
    </citation>
    <scope>NUCLEOTIDE SEQUENCE</scope>
    <source>
        <strain evidence="10">NBC_00093</strain>
    </source>
</reference>
<feature type="binding site" evidence="7">
    <location>
        <position position="44"/>
    </location>
    <ligand>
        <name>ATP</name>
        <dbReference type="ChEBI" id="CHEBI:30616"/>
    </ligand>
</feature>
<evidence type="ECO:0000256" key="7">
    <source>
        <dbReference type="PROSITE-ProRule" id="PRU10141"/>
    </source>
</evidence>
<evidence type="ECO:0000256" key="4">
    <source>
        <dbReference type="ARBA" id="ARBA00022741"/>
    </source>
</evidence>
<dbReference type="GO" id="GO:0004674">
    <property type="term" value="F:protein serine/threonine kinase activity"/>
    <property type="evidence" value="ECO:0007669"/>
    <property type="project" value="TreeGrafter"/>
</dbReference>
<dbReference type="Gene3D" id="1.10.510.10">
    <property type="entry name" value="Transferase(Phosphotransferase) domain 1"/>
    <property type="match status" value="1"/>
</dbReference>
<keyword evidence="6 7" id="KW-0067">ATP-binding</keyword>
<keyword evidence="4 7" id="KW-0547">Nucleotide-binding</keyword>
<gene>
    <name evidence="10" type="ORF">OHA22_30210</name>
</gene>
<keyword evidence="5 10" id="KW-0418">Kinase</keyword>
<dbReference type="Gene3D" id="3.30.200.20">
    <property type="entry name" value="Phosphorylase Kinase, domain 1"/>
    <property type="match status" value="1"/>
</dbReference>
<dbReference type="PROSITE" id="PS00107">
    <property type="entry name" value="PROTEIN_KINASE_ATP"/>
    <property type="match status" value="1"/>
</dbReference>
<evidence type="ECO:0000256" key="8">
    <source>
        <dbReference type="SAM" id="MobiDB-lite"/>
    </source>
</evidence>
<dbReference type="CDD" id="cd06342">
    <property type="entry name" value="PBP1_ABC_LIVBP-like"/>
    <property type="match status" value="1"/>
</dbReference>
<organism evidence="10">
    <name type="scientific">Streptomyces sp. NBC_00093</name>
    <dbReference type="NCBI Taxonomy" id="2975649"/>
    <lineage>
        <taxon>Bacteria</taxon>
        <taxon>Bacillati</taxon>
        <taxon>Actinomycetota</taxon>
        <taxon>Actinomycetes</taxon>
        <taxon>Kitasatosporales</taxon>
        <taxon>Streptomycetaceae</taxon>
        <taxon>Streptomyces</taxon>
    </lineage>
</organism>
<accession>A0AAU2A6P8</accession>
<dbReference type="SUPFAM" id="SSF56112">
    <property type="entry name" value="Protein kinase-like (PK-like)"/>
    <property type="match status" value="1"/>
</dbReference>
<evidence type="ECO:0000256" key="2">
    <source>
        <dbReference type="ARBA" id="ARBA00022679"/>
    </source>
</evidence>
<dbReference type="PROSITE" id="PS00108">
    <property type="entry name" value="PROTEIN_KINASE_ST"/>
    <property type="match status" value="1"/>
</dbReference>
<evidence type="ECO:0000259" key="9">
    <source>
        <dbReference type="PROSITE" id="PS50011"/>
    </source>
</evidence>
<dbReference type="InterPro" id="IPR028082">
    <property type="entry name" value="Peripla_BP_I"/>
</dbReference>
<dbReference type="AlphaFoldDB" id="A0AAU2A6P8"/>
<evidence type="ECO:0000313" key="10">
    <source>
        <dbReference type="EMBL" id="WTT19498.1"/>
    </source>
</evidence>
<dbReference type="PANTHER" id="PTHR43289:SF34">
    <property type="entry name" value="SERINE_THREONINE-PROTEIN KINASE YBDM-RELATED"/>
    <property type="match status" value="1"/>
</dbReference>
<feature type="domain" description="Protein kinase" evidence="9">
    <location>
        <begin position="16"/>
        <end position="293"/>
    </location>
</feature>
<dbReference type="InterPro" id="IPR000719">
    <property type="entry name" value="Prot_kinase_dom"/>
</dbReference>
<dbReference type="InterPro" id="IPR028081">
    <property type="entry name" value="Leu-bd"/>
</dbReference>
<protein>
    <submittedName>
        <fullName evidence="10">Bifunctional serine/threonine-protein kinase/ABC transporter substrate-binding protein</fullName>
    </submittedName>
</protein>
<dbReference type="GO" id="GO:0005524">
    <property type="term" value="F:ATP binding"/>
    <property type="evidence" value="ECO:0007669"/>
    <property type="project" value="UniProtKB-UniRule"/>
</dbReference>
<comment type="similarity">
    <text evidence="1">Belongs to the leucine-binding protein family.</text>
</comment>
<dbReference type="EMBL" id="CP108222">
    <property type="protein sequence ID" value="WTT19498.1"/>
    <property type="molecule type" value="Genomic_DNA"/>
</dbReference>
<keyword evidence="2" id="KW-0808">Transferase</keyword>
<evidence type="ECO:0000256" key="3">
    <source>
        <dbReference type="ARBA" id="ARBA00022729"/>
    </source>
</evidence>